<feature type="compositionally biased region" description="Gly residues" evidence="1">
    <location>
        <begin position="61"/>
        <end position="70"/>
    </location>
</feature>
<protein>
    <submittedName>
        <fullName evidence="2">Uncharacterized protein</fullName>
    </submittedName>
</protein>
<organism evidence="3">
    <name type="scientific">Volvox carteri f. nagariensis</name>
    <dbReference type="NCBI Taxonomy" id="3068"/>
    <lineage>
        <taxon>Eukaryota</taxon>
        <taxon>Viridiplantae</taxon>
        <taxon>Chlorophyta</taxon>
        <taxon>core chlorophytes</taxon>
        <taxon>Chlorophyceae</taxon>
        <taxon>CS clade</taxon>
        <taxon>Chlamydomonadales</taxon>
        <taxon>Volvocaceae</taxon>
        <taxon>Volvox</taxon>
    </lineage>
</organism>
<sequence>MIRSVAKIGKPIRSRMDGEGDVWCWGEDEWELEAAGGAWARMPEVLRRLYYTPVCPGTGAADGSGGGKSAGGQQQQRQQQQGGAMDTSRGFPHRQSGGGAYFGALYSTSNKRRRVYDEDPTVSPDDLDLEMEVDDHEHDADYLPPYGAGGSSRRSSGFGSGRRWSVNGGGSAGTVTAKRQRSGDATNLNYLYQQHHNGALYRQQQYTFQYSDATPTTAVAKRRILVSYGPPGWGSGTSIEMAGGGGAAAVTAKGGLQATAAARCGGGGDGIPAGLAGLLEAALGHDAVDFDTTGSGGGGDGGIVQVAGADGDDVTRPGSEVKVEAELGSDAAGVSAAAAAIGRLLGQGGDTTAAPTAVPLPPPGDPHGAHVALSDSSARAQRCRQGQARPPSRRGPAENRRRRRPTSTARRQAVVPRVRVRLRTLIGRQSYDPGELRLKITLAGRRCLSGGSGDQGPEDEVLNPGGARDAGSGGGGSGGWKEWQGVYGDVHGGGSVADSGPGAGLARAGAAATAPGFREMNIAAACQVMACPGGSIFTSLPATAAAAAAAAIPTGLDGAAAATKPYSTPAGAGSGSGCCVMEAIGALLHDKQPAMQQLAMRAQLELDSIGVIVSYQRLLSGRGGGNSAVRSGSLTAVESSSPPPSCDSVISNLPTVDVVVSLFSARTSFGSAQQALADLVAPVRPQCRRIHAAQVLHDGAGGLAQSGNLRCEAGEGVHARSCPAAAAMSTRGGEGKRTFNPRSHGTAVSAAAKRDCNCSAWCRHMLLTPSPPLALAFRGLYGKPAAALVKKIDFGGISRRHIKRDCFYGAVTARRVVRVPGKGDSLLLDVLLCLLEAHVLGCWLMACERGLYGMCGDCSEPEPRRGGGSAFFSAGGVCIGYLLRVCTCIMIHFGAAVLWEARLSHRHGTAVRVSNSVLWFSEAAVAAYIA</sequence>
<feature type="compositionally biased region" description="Low complexity" evidence="1">
    <location>
        <begin position="406"/>
        <end position="415"/>
    </location>
</feature>
<feature type="compositionally biased region" description="Low complexity" evidence="1">
    <location>
        <begin position="378"/>
        <end position="389"/>
    </location>
</feature>
<dbReference type="RefSeq" id="XP_002958846.1">
    <property type="nucleotide sequence ID" value="XM_002958800.1"/>
</dbReference>
<feature type="region of interest" description="Disordered" evidence="1">
    <location>
        <begin position="141"/>
        <end position="180"/>
    </location>
</feature>
<evidence type="ECO:0000313" key="2">
    <source>
        <dbReference type="EMBL" id="EFJ40097.1"/>
    </source>
</evidence>
<proteinExistence type="predicted"/>
<keyword evidence="3" id="KW-1185">Reference proteome</keyword>
<feature type="region of interest" description="Disordered" evidence="1">
    <location>
        <begin position="449"/>
        <end position="484"/>
    </location>
</feature>
<evidence type="ECO:0000256" key="1">
    <source>
        <dbReference type="SAM" id="MobiDB-lite"/>
    </source>
</evidence>
<evidence type="ECO:0000313" key="3">
    <source>
        <dbReference type="Proteomes" id="UP000001058"/>
    </source>
</evidence>
<feature type="region of interest" description="Disordered" evidence="1">
    <location>
        <begin position="61"/>
        <end position="95"/>
    </location>
</feature>
<reference evidence="2 3" key="1">
    <citation type="journal article" date="2010" name="Science">
        <title>Genomic analysis of organismal complexity in the multicellular green alga Volvox carteri.</title>
        <authorList>
            <person name="Prochnik S.E."/>
            <person name="Umen J."/>
            <person name="Nedelcu A.M."/>
            <person name="Hallmann A."/>
            <person name="Miller S.M."/>
            <person name="Nishii I."/>
            <person name="Ferris P."/>
            <person name="Kuo A."/>
            <person name="Mitros T."/>
            <person name="Fritz-Laylin L.K."/>
            <person name="Hellsten U."/>
            <person name="Chapman J."/>
            <person name="Simakov O."/>
            <person name="Rensing S.A."/>
            <person name="Terry A."/>
            <person name="Pangilinan J."/>
            <person name="Kapitonov V."/>
            <person name="Jurka J."/>
            <person name="Salamov A."/>
            <person name="Shapiro H."/>
            <person name="Schmutz J."/>
            <person name="Grimwood J."/>
            <person name="Lindquist E."/>
            <person name="Lucas S."/>
            <person name="Grigoriev I.V."/>
            <person name="Schmitt R."/>
            <person name="Kirk D."/>
            <person name="Rokhsar D.S."/>
        </authorList>
    </citation>
    <scope>NUCLEOTIDE SEQUENCE [LARGE SCALE GENOMIC DNA]</scope>
    <source>
        <strain evidence="3">f. Nagariensis / Eve</strain>
    </source>
</reference>
<name>D8UJK0_VOLCA</name>
<feature type="compositionally biased region" description="Low complexity" evidence="1">
    <location>
        <begin position="151"/>
        <end position="165"/>
    </location>
</feature>
<feature type="region of interest" description="Disordered" evidence="1">
    <location>
        <begin position="352"/>
        <end position="415"/>
    </location>
</feature>
<accession>D8UJK0</accession>
<dbReference type="Proteomes" id="UP000001058">
    <property type="component" value="Unassembled WGS sequence"/>
</dbReference>
<dbReference type="OrthoDB" id="568479at2759"/>
<dbReference type="KEGG" id="vcn:VOLCADRAFT_100160"/>
<dbReference type="InParanoid" id="D8UJK0"/>
<dbReference type="EMBL" id="GL378428">
    <property type="protein sequence ID" value="EFJ40097.1"/>
    <property type="molecule type" value="Genomic_DNA"/>
</dbReference>
<dbReference type="GeneID" id="9628291"/>
<feature type="compositionally biased region" description="Low complexity" evidence="1">
    <location>
        <begin position="71"/>
        <end position="84"/>
    </location>
</feature>
<dbReference type="AlphaFoldDB" id="D8UJK0"/>
<gene>
    <name evidence="2" type="ORF">VOLCADRAFT_100160</name>
</gene>